<keyword evidence="5" id="KW-1185">Reference proteome</keyword>
<dbReference type="InterPro" id="IPR023393">
    <property type="entry name" value="START-like_dom_sf"/>
</dbReference>
<comment type="similarity">
    <text evidence="1">Belongs to the AHA1 family.</text>
</comment>
<evidence type="ECO:0000313" key="4">
    <source>
        <dbReference type="EMBL" id="QVI60971.1"/>
    </source>
</evidence>
<feature type="region of interest" description="Disordered" evidence="2">
    <location>
        <begin position="1"/>
        <end position="23"/>
    </location>
</feature>
<dbReference type="EMBL" id="CP074405">
    <property type="protein sequence ID" value="QVI60971.1"/>
    <property type="molecule type" value="Genomic_DNA"/>
</dbReference>
<dbReference type="Pfam" id="PF08327">
    <property type="entry name" value="AHSA1"/>
    <property type="match status" value="1"/>
</dbReference>
<sequence length="164" mass="18015">MSDLRGEDTRGATGPVREAPEPVRQAVTVRADQAATFDVLVNEIGAWWPVTGFSLGGPRVRDVHLDGRAGGLLVERWDDGTQHPWGEVLVWDPPRRLVTSWLVTATSTEVELRVLALGPGLCRVEVEHRGWEALEPSQAQAGRASYRDGWPVVLGRLRDHVQAG</sequence>
<dbReference type="Proteomes" id="UP000677804">
    <property type="component" value="Chromosome"/>
</dbReference>
<dbReference type="Gene3D" id="3.30.530.20">
    <property type="match status" value="1"/>
</dbReference>
<accession>A0ABX8D3D3</accession>
<evidence type="ECO:0000256" key="1">
    <source>
        <dbReference type="ARBA" id="ARBA00006817"/>
    </source>
</evidence>
<feature type="domain" description="Activator of Hsp90 ATPase homologue 1/2-like C-terminal" evidence="3">
    <location>
        <begin position="60"/>
        <end position="161"/>
    </location>
</feature>
<name>A0ABX8D3D3_9CELL</name>
<evidence type="ECO:0000313" key="5">
    <source>
        <dbReference type="Proteomes" id="UP000677804"/>
    </source>
</evidence>
<organism evidence="4 5">
    <name type="scientific">Cellulomonas wangleii</name>
    <dbReference type="NCBI Taxonomy" id="2816956"/>
    <lineage>
        <taxon>Bacteria</taxon>
        <taxon>Bacillati</taxon>
        <taxon>Actinomycetota</taxon>
        <taxon>Actinomycetes</taxon>
        <taxon>Micrococcales</taxon>
        <taxon>Cellulomonadaceae</taxon>
        <taxon>Cellulomonas</taxon>
    </lineage>
</organism>
<evidence type="ECO:0000259" key="3">
    <source>
        <dbReference type="Pfam" id="PF08327"/>
    </source>
</evidence>
<protein>
    <submittedName>
        <fullName evidence="4">SRPBCC domain-containing protein</fullName>
    </submittedName>
</protein>
<gene>
    <name evidence="4" type="ORF">KG103_10545</name>
</gene>
<dbReference type="SUPFAM" id="SSF55961">
    <property type="entry name" value="Bet v1-like"/>
    <property type="match status" value="1"/>
</dbReference>
<reference evidence="4 5" key="1">
    <citation type="submission" date="2021-05" db="EMBL/GenBank/DDBJ databases">
        <title>Novel species in genus Cellulomonas.</title>
        <authorList>
            <person name="Zhang G."/>
        </authorList>
    </citation>
    <scope>NUCLEOTIDE SEQUENCE [LARGE SCALE GENOMIC DNA]</scope>
    <source>
        <strain evidence="5">zg-ZUI222</strain>
    </source>
</reference>
<proteinExistence type="inferred from homology"/>
<feature type="compositionally biased region" description="Basic and acidic residues" evidence="2">
    <location>
        <begin position="1"/>
        <end position="10"/>
    </location>
</feature>
<evidence type="ECO:0000256" key="2">
    <source>
        <dbReference type="SAM" id="MobiDB-lite"/>
    </source>
</evidence>
<dbReference type="InterPro" id="IPR013538">
    <property type="entry name" value="ASHA1/2-like_C"/>
</dbReference>